<feature type="domain" description="Fatty acid desaturase" evidence="2">
    <location>
        <begin position="79"/>
        <end position="345"/>
    </location>
</feature>
<dbReference type="OrthoDB" id="104711at2"/>
<organism evidence="3 4">
    <name type="scientific">Mycolicibacterium holsaticum</name>
    <dbReference type="NCBI Taxonomy" id="152142"/>
    <lineage>
        <taxon>Bacteria</taxon>
        <taxon>Bacillati</taxon>
        <taxon>Actinomycetota</taxon>
        <taxon>Actinomycetes</taxon>
        <taxon>Mycobacteriales</taxon>
        <taxon>Mycobacteriaceae</taxon>
        <taxon>Mycolicibacterium</taxon>
    </lineage>
</organism>
<dbReference type="AlphaFoldDB" id="A0A1E3S2V1"/>
<keyword evidence="4" id="KW-1185">Reference proteome</keyword>
<dbReference type="EMBL" id="MIGZ01000010">
    <property type="protein sequence ID" value="ODQ95917.1"/>
    <property type="molecule type" value="Genomic_DNA"/>
</dbReference>
<dbReference type="RefSeq" id="WP_069403784.1">
    <property type="nucleotide sequence ID" value="NZ_MIGZ01000010.1"/>
</dbReference>
<dbReference type="GO" id="GO:0016020">
    <property type="term" value="C:membrane"/>
    <property type="evidence" value="ECO:0007669"/>
    <property type="project" value="TreeGrafter"/>
</dbReference>
<keyword evidence="1" id="KW-1133">Transmembrane helix</keyword>
<evidence type="ECO:0000313" key="3">
    <source>
        <dbReference type="EMBL" id="ODQ95917.1"/>
    </source>
</evidence>
<dbReference type="Pfam" id="PF00487">
    <property type="entry name" value="FA_desaturase"/>
    <property type="match status" value="1"/>
</dbReference>
<feature type="transmembrane region" description="Helical" evidence="1">
    <location>
        <begin position="168"/>
        <end position="187"/>
    </location>
</feature>
<dbReference type="GO" id="GO:0006629">
    <property type="term" value="P:lipid metabolic process"/>
    <property type="evidence" value="ECO:0007669"/>
    <property type="project" value="InterPro"/>
</dbReference>
<feature type="transmembrane region" description="Helical" evidence="1">
    <location>
        <begin position="69"/>
        <end position="89"/>
    </location>
</feature>
<dbReference type="PANTHER" id="PTHR19353">
    <property type="entry name" value="FATTY ACID DESATURASE 2"/>
    <property type="match status" value="1"/>
</dbReference>
<keyword evidence="1" id="KW-0812">Transmembrane</keyword>
<gene>
    <name evidence="3" type="ORF">BHQ17_03205</name>
</gene>
<dbReference type="GO" id="GO:0016717">
    <property type="term" value="F:oxidoreductase activity, acting on paired donors, with oxidation of a pair of donors resulting in the reduction of molecular oxygen to two molecules of water"/>
    <property type="evidence" value="ECO:0007669"/>
    <property type="project" value="TreeGrafter"/>
</dbReference>
<name>A0A1E3S2V1_9MYCO</name>
<evidence type="ECO:0000313" key="4">
    <source>
        <dbReference type="Proteomes" id="UP000094243"/>
    </source>
</evidence>
<dbReference type="CDD" id="cd03506">
    <property type="entry name" value="Delta6-FADS-like"/>
    <property type="match status" value="1"/>
</dbReference>
<dbReference type="Proteomes" id="UP000094243">
    <property type="component" value="Unassembled WGS sequence"/>
</dbReference>
<sequence length="370" mass="41795">MTVTTTAPRTIEKIVGGKPVSLTAEQTEAFGRELDAIRERVIADLGERDADYIRGVIKAQRTLEVTGRALLFGGILPPLWLAGTAMLSLSKILDNMEIGHNVMHGQYDWMGDPAISSRGFEWDTACPADQWRHSHNYMHHTYTNIVGMDRDVGYGILRMSPDQKWRPYFLGNPVYAFLLMVLFQYGVALHELETERIRAGEITLADKREILQGIWRKTRRQTLKDYVAFPLLAGPFAPWVFAGNMTANLVRNVWSYMIIFCGHFPDDVQEFSIEETKAETRGQLYFRQILGSANLTGGKLLHLLSGNLSFQIEHHLFPDIPAHRHAEISAQVRDICERYGIPFNTGSLPGQFATVVRKIVKLALPSRGQV</sequence>
<evidence type="ECO:0000259" key="2">
    <source>
        <dbReference type="Pfam" id="PF00487"/>
    </source>
</evidence>
<accession>A0A1E3S2V1</accession>
<evidence type="ECO:0000256" key="1">
    <source>
        <dbReference type="SAM" id="Phobius"/>
    </source>
</evidence>
<dbReference type="InterPro" id="IPR012171">
    <property type="entry name" value="Fatty_acid_desaturase"/>
</dbReference>
<proteinExistence type="predicted"/>
<dbReference type="PANTHER" id="PTHR19353:SF84">
    <property type="entry name" value="ACYL-COA DELTA-9-DESATURASE, DESB"/>
    <property type="match status" value="1"/>
</dbReference>
<protein>
    <submittedName>
        <fullName evidence="3">Fatty acid desaturase</fullName>
    </submittedName>
</protein>
<reference evidence="4" key="1">
    <citation type="submission" date="2016-09" db="EMBL/GenBank/DDBJ databases">
        <authorList>
            <person name="Greninger A.L."/>
            <person name="Jerome K.R."/>
            <person name="Mcnair B."/>
            <person name="Wallis C."/>
            <person name="Fang F."/>
        </authorList>
    </citation>
    <scope>NUCLEOTIDE SEQUENCE [LARGE SCALE GENOMIC DNA]</scope>
    <source>
        <strain evidence="4">M7</strain>
    </source>
</reference>
<comment type="caution">
    <text evidence="3">The sequence shown here is derived from an EMBL/GenBank/DDBJ whole genome shotgun (WGS) entry which is preliminary data.</text>
</comment>
<keyword evidence="1" id="KW-0472">Membrane</keyword>
<dbReference type="InterPro" id="IPR005804">
    <property type="entry name" value="FA_desaturase_dom"/>
</dbReference>